<protein>
    <submittedName>
        <fullName evidence="1">Uncharacterized protein</fullName>
    </submittedName>
</protein>
<dbReference type="AlphaFoldDB" id="A0A8J5QZ60"/>
<accession>A0A8J5QZ60</accession>
<gene>
    <name evidence="1" type="ORF">GUJ93_ZPchr0094g7176</name>
</gene>
<reference evidence="1" key="2">
    <citation type="submission" date="2021-02" db="EMBL/GenBank/DDBJ databases">
        <authorList>
            <person name="Kimball J.A."/>
            <person name="Haas M.W."/>
            <person name="Macchietto M."/>
            <person name="Kono T."/>
            <person name="Duquette J."/>
            <person name="Shao M."/>
        </authorList>
    </citation>
    <scope>NUCLEOTIDE SEQUENCE</scope>
    <source>
        <tissue evidence="1">Fresh leaf tissue</tissue>
    </source>
</reference>
<comment type="caution">
    <text evidence="1">The sequence shown here is derived from an EMBL/GenBank/DDBJ whole genome shotgun (WGS) entry which is preliminary data.</text>
</comment>
<reference evidence="1" key="1">
    <citation type="journal article" date="2021" name="bioRxiv">
        <title>Whole Genome Assembly and Annotation of Northern Wild Rice, Zizania palustris L., Supports a Whole Genome Duplication in the Zizania Genus.</title>
        <authorList>
            <person name="Haas M."/>
            <person name="Kono T."/>
            <person name="Macchietto M."/>
            <person name="Millas R."/>
            <person name="McGilp L."/>
            <person name="Shao M."/>
            <person name="Duquette J."/>
            <person name="Hirsch C.N."/>
            <person name="Kimball J."/>
        </authorList>
    </citation>
    <scope>NUCLEOTIDE SEQUENCE</scope>
    <source>
        <tissue evidence="1">Fresh leaf tissue</tissue>
    </source>
</reference>
<proteinExistence type="predicted"/>
<dbReference type="EMBL" id="JAAALK010001327">
    <property type="protein sequence ID" value="KAG8043003.1"/>
    <property type="molecule type" value="Genomic_DNA"/>
</dbReference>
<sequence>MNDNMKIVAIGSRNPRAIFTALLILHDGALRETTLASGGHIPRTPSLASILIVNQLIIARLRVMFMLDEVMGVDSIVALQPNVGPILLHPRG</sequence>
<organism evidence="1 2">
    <name type="scientific">Zizania palustris</name>
    <name type="common">Northern wild rice</name>
    <dbReference type="NCBI Taxonomy" id="103762"/>
    <lineage>
        <taxon>Eukaryota</taxon>
        <taxon>Viridiplantae</taxon>
        <taxon>Streptophyta</taxon>
        <taxon>Embryophyta</taxon>
        <taxon>Tracheophyta</taxon>
        <taxon>Spermatophyta</taxon>
        <taxon>Magnoliopsida</taxon>
        <taxon>Liliopsida</taxon>
        <taxon>Poales</taxon>
        <taxon>Poaceae</taxon>
        <taxon>BOP clade</taxon>
        <taxon>Oryzoideae</taxon>
        <taxon>Oryzeae</taxon>
        <taxon>Zizaniinae</taxon>
        <taxon>Zizania</taxon>
    </lineage>
</organism>
<dbReference type="Proteomes" id="UP000729402">
    <property type="component" value="Unassembled WGS sequence"/>
</dbReference>
<evidence type="ECO:0000313" key="2">
    <source>
        <dbReference type="Proteomes" id="UP000729402"/>
    </source>
</evidence>
<evidence type="ECO:0000313" key="1">
    <source>
        <dbReference type="EMBL" id="KAG8043003.1"/>
    </source>
</evidence>
<keyword evidence="2" id="KW-1185">Reference proteome</keyword>
<name>A0A8J5QZ60_ZIZPA</name>